<keyword evidence="1" id="KW-0472">Membrane</keyword>
<feature type="transmembrane region" description="Helical" evidence="1">
    <location>
        <begin position="43"/>
        <end position="62"/>
    </location>
</feature>
<proteinExistence type="predicted"/>
<name>A0A097QV27_9EURY</name>
<feature type="transmembrane region" description="Helical" evidence="1">
    <location>
        <begin position="74"/>
        <end position="98"/>
    </location>
</feature>
<evidence type="ECO:0000313" key="2">
    <source>
        <dbReference type="EMBL" id="AIU70330.1"/>
    </source>
</evidence>
<dbReference type="RefSeq" id="WP_050003300.1">
    <property type="nucleotide sequence ID" value="NZ_CP008887.1"/>
</dbReference>
<sequence>MKNARSSPLSHLAVALALTVAYAVGAAWFYYAPARGEPNLDVTFRGLFIHFLFLSFLFWIVAIPEKKPFPALNLLVLTLLMVPAGVVALLLCLFALSGAGLRETYGIEYVVLALVPFAVAHKLVKGRVLAVPFILAVLYGITAYLWVNVPW</sequence>
<accession>A0A097QV27</accession>
<feature type="transmembrane region" description="Helical" evidence="1">
    <location>
        <begin position="104"/>
        <end position="121"/>
    </location>
</feature>
<dbReference type="HOGENOM" id="CLU_1902046_0_0_2"/>
<feature type="transmembrane region" description="Helical" evidence="1">
    <location>
        <begin position="12"/>
        <end position="31"/>
    </location>
</feature>
<keyword evidence="1" id="KW-0812">Transmembrane</keyword>
<dbReference type="KEGG" id="teu:TEU_08295"/>
<keyword evidence="1" id="KW-1133">Transmembrane helix</keyword>
<dbReference type="AlphaFoldDB" id="A0A097QV27"/>
<dbReference type="EMBL" id="CP008887">
    <property type="protein sequence ID" value="AIU70330.1"/>
    <property type="molecule type" value="Genomic_DNA"/>
</dbReference>
<evidence type="ECO:0000256" key="1">
    <source>
        <dbReference type="SAM" id="Phobius"/>
    </source>
</evidence>
<dbReference type="STRING" id="1505907.TEU_08295"/>
<dbReference type="GeneID" id="25153433"/>
<feature type="transmembrane region" description="Helical" evidence="1">
    <location>
        <begin position="128"/>
        <end position="147"/>
    </location>
</feature>
<reference evidence="2 3" key="1">
    <citation type="journal article" date="2015" name="Int. J. Syst. Evol. Microbiol.">
        <title>Thermococcus eurythermalis sp. nov., a conditional piezophilic hyperthermophilic archaeon with a wide temperature range isolated from an oil-immersed chimney in the Guaymas Basin.</title>
        <authorList>
            <person name="Zhao W."/>
            <person name="Zeng X."/>
            <person name="Xiao X."/>
        </authorList>
    </citation>
    <scope>NUCLEOTIDE SEQUENCE [LARGE SCALE GENOMIC DNA]</scope>
    <source>
        <strain evidence="2 3">A501</strain>
    </source>
</reference>
<protein>
    <submittedName>
        <fullName evidence="2">Uncharacterized protein</fullName>
    </submittedName>
</protein>
<dbReference type="Proteomes" id="UP000029980">
    <property type="component" value="Chromosome"/>
</dbReference>
<evidence type="ECO:0000313" key="3">
    <source>
        <dbReference type="Proteomes" id="UP000029980"/>
    </source>
</evidence>
<dbReference type="OrthoDB" id="89081at2157"/>
<organism evidence="2 3">
    <name type="scientific">Thermococcus eurythermalis</name>
    <dbReference type="NCBI Taxonomy" id="1505907"/>
    <lineage>
        <taxon>Archaea</taxon>
        <taxon>Methanobacteriati</taxon>
        <taxon>Methanobacteriota</taxon>
        <taxon>Thermococci</taxon>
        <taxon>Thermococcales</taxon>
        <taxon>Thermococcaceae</taxon>
        <taxon>Thermococcus</taxon>
    </lineage>
</organism>
<gene>
    <name evidence="2" type="ORF">TEU_08295</name>
</gene>
<keyword evidence="3" id="KW-1185">Reference proteome</keyword>